<dbReference type="GO" id="GO:0004674">
    <property type="term" value="F:protein serine/threonine kinase activity"/>
    <property type="evidence" value="ECO:0007669"/>
    <property type="project" value="UniProtKB-KW"/>
</dbReference>
<dbReference type="InterPro" id="IPR008271">
    <property type="entry name" value="Ser/Thr_kinase_AS"/>
</dbReference>
<dbReference type="Proteomes" id="UP000014680">
    <property type="component" value="Unassembled WGS sequence"/>
</dbReference>
<organism evidence="2 3">
    <name type="scientific">Entamoeba invadens IP1</name>
    <dbReference type="NCBI Taxonomy" id="370355"/>
    <lineage>
        <taxon>Eukaryota</taxon>
        <taxon>Amoebozoa</taxon>
        <taxon>Evosea</taxon>
        <taxon>Archamoebae</taxon>
        <taxon>Mastigamoebida</taxon>
        <taxon>Entamoebidae</taxon>
        <taxon>Entamoeba</taxon>
    </lineage>
</organism>
<keyword evidence="2" id="KW-0723">Serine/threonine-protein kinase</keyword>
<dbReference type="KEGG" id="eiv:EIN_362200"/>
<dbReference type="PRINTS" id="PR00109">
    <property type="entry name" value="TYRKINASE"/>
</dbReference>
<evidence type="ECO:0000259" key="1">
    <source>
        <dbReference type="PROSITE" id="PS50011"/>
    </source>
</evidence>
<dbReference type="Gene3D" id="3.30.200.20">
    <property type="entry name" value="Phosphorylase Kinase, domain 1"/>
    <property type="match status" value="1"/>
</dbReference>
<dbReference type="PANTHER" id="PTHR45756">
    <property type="entry name" value="PALMITOYLTRANSFERASE"/>
    <property type="match status" value="1"/>
</dbReference>
<dbReference type="EMBL" id="KB206483">
    <property type="protein sequence ID" value="ELP90937.1"/>
    <property type="molecule type" value="Genomic_DNA"/>
</dbReference>
<feature type="domain" description="Protein kinase" evidence="1">
    <location>
        <begin position="1"/>
        <end position="231"/>
    </location>
</feature>
<gene>
    <name evidence="2" type="ORF">EIN_362200</name>
</gene>
<dbReference type="AlphaFoldDB" id="A0A0A1U7U2"/>
<protein>
    <submittedName>
        <fullName evidence="2">Serine/threonine protein kinase HT1, putative</fullName>
    </submittedName>
</protein>
<dbReference type="Pfam" id="PF00069">
    <property type="entry name" value="Pkinase"/>
    <property type="match status" value="1"/>
</dbReference>
<name>A0A0A1U7U2_ENTIV</name>
<dbReference type="InterPro" id="IPR000719">
    <property type="entry name" value="Prot_kinase_dom"/>
</dbReference>
<evidence type="ECO:0000313" key="3">
    <source>
        <dbReference type="Proteomes" id="UP000014680"/>
    </source>
</evidence>
<dbReference type="SUPFAM" id="SSF56112">
    <property type="entry name" value="Protein kinase-like (PK-like)"/>
    <property type="match status" value="1"/>
</dbReference>
<dbReference type="GeneID" id="14889877"/>
<dbReference type="OrthoDB" id="339325at2759"/>
<dbReference type="SMART" id="SM00220">
    <property type="entry name" value="S_TKc"/>
    <property type="match status" value="1"/>
</dbReference>
<dbReference type="PANTHER" id="PTHR45756:SF1">
    <property type="entry name" value="PROTEIN KINASE DOMAIN CONTAINING PROTEIN"/>
    <property type="match status" value="1"/>
</dbReference>
<dbReference type="InterPro" id="IPR001245">
    <property type="entry name" value="Ser-Thr/Tyr_kinase_cat_dom"/>
</dbReference>
<dbReference type="InterPro" id="IPR053215">
    <property type="entry name" value="TKL_Ser/Thr_kinase"/>
</dbReference>
<dbReference type="OMA" id="FCNGCPE"/>
<dbReference type="InterPro" id="IPR011009">
    <property type="entry name" value="Kinase-like_dom_sf"/>
</dbReference>
<keyword evidence="3" id="KW-1185">Reference proteome</keyword>
<dbReference type="VEuPathDB" id="AmoebaDB:EIN_362200"/>
<dbReference type="PROSITE" id="PS50011">
    <property type="entry name" value="PROTEIN_KINASE_DOM"/>
    <property type="match status" value="1"/>
</dbReference>
<dbReference type="Gene3D" id="1.10.510.10">
    <property type="entry name" value="Transferase(Phosphotransferase) domain 1"/>
    <property type="match status" value="1"/>
</dbReference>
<sequence>MDDNAIDEFINEVSMLDKFRSEYIVHFYGAVFIPNKVCTVTEFAQFGSLQDLMNHKNSNEIDVILRVKTMKDTSKGIIYLHNNGILHRDIKPDNFLVVSLDLNSNVNAKLTDFGSSRNVNMLMTNMTFTKGIGTSKYMAPEILKQQKYTKSADIYSFGITLYEVFGWCEAYQHTKFKFPWKIAEFVIKGNHLKIIEQITEEQYTLIEMCWRYDENNRISSFQIEDCLEKMMQSLNYTNN</sequence>
<dbReference type="PIRSF" id="PIRSF000654">
    <property type="entry name" value="Integrin-linked_kinase"/>
    <property type="match status" value="1"/>
</dbReference>
<accession>A0A0A1U7U2</accession>
<keyword evidence="2" id="KW-0808">Transferase</keyword>
<keyword evidence="2" id="KW-0418">Kinase</keyword>
<dbReference type="PROSITE" id="PS00108">
    <property type="entry name" value="PROTEIN_KINASE_ST"/>
    <property type="match status" value="1"/>
</dbReference>
<dbReference type="RefSeq" id="XP_004257708.1">
    <property type="nucleotide sequence ID" value="XM_004257660.1"/>
</dbReference>
<dbReference type="GO" id="GO:0005524">
    <property type="term" value="F:ATP binding"/>
    <property type="evidence" value="ECO:0007669"/>
    <property type="project" value="InterPro"/>
</dbReference>
<evidence type="ECO:0000313" key="2">
    <source>
        <dbReference type="EMBL" id="ELP90937.1"/>
    </source>
</evidence>
<proteinExistence type="predicted"/>
<reference evidence="2 3" key="1">
    <citation type="submission" date="2012-10" db="EMBL/GenBank/DDBJ databases">
        <authorList>
            <person name="Zafar N."/>
            <person name="Inman J."/>
            <person name="Hall N."/>
            <person name="Lorenzi H."/>
            <person name="Caler E."/>
        </authorList>
    </citation>
    <scope>NUCLEOTIDE SEQUENCE [LARGE SCALE GENOMIC DNA]</scope>
    <source>
        <strain evidence="2 3">IP1</strain>
    </source>
</reference>